<evidence type="ECO:0000313" key="2">
    <source>
        <dbReference type="Proteomes" id="UP001732700"/>
    </source>
</evidence>
<organism evidence="1 2">
    <name type="scientific">Avena sativa</name>
    <name type="common">Oat</name>
    <dbReference type="NCBI Taxonomy" id="4498"/>
    <lineage>
        <taxon>Eukaryota</taxon>
        <taxon>Viridiplantae</taxon>
        <taxon>Streptophyta</taxon>
        <taxon>Embryophyta</taxon>
        <taxon>Tracheophyta</taxon>
        <taxon>Spermatophyta</taxon>
        <taxon>Magnoliopsida</taxon>
        <taxon>Liliopsida</taxon>
        <taxon>Poales</taxon>
        <taxon>Poaceae</taxon>
        <taxon>BOP clade</taxon>
        <taxon>Pooideae</taxon>
        <taxon>Poodae</taxon>
        <taxon>Poeae</taxon>
        <taxon>Poeae Chloroplast Group 1 (Aveneae type)</taxon>
        <taxon>Aveninae</taxon>
        <taxon>Avena</taxon>
    </lineage>
</organism>
<reference evidence="1" key="1">
    <citation type="submission" date="2021-05" db="EMBL/GenBank/DDBJ databases">
        <authorList>
            <person name="Scholz U."/>
            <person name="Mascher M."/>
            <person name="Fiebig A."/>
        </authorList>
    </citation>
    <scope>NUCLEOTIDE SEQUENCE [LARGE SCALE GENOMIC DNA]</scope>
</reference>
<dbReference type="EnsemblPlants" id="AVESA.00010b.r2.5CG0872350.1">
    <property type="protein sequence ID" value="AVESA.00010b.r2.5CG0872350.1.CDS.1"/>
    <property type="gene ID" value="AVESA.00010b.r2.5CG0872350"/>
</dbReference>
<dbReference type="Proteomes" id="UP001732700">
    <property type="component" value="Chromosome 5C"/>
</dbReference>
<sequence>MVKAAAAERAGGGEVEGVRRRKLTQGRKKIPMKLIEDTNRLQVCFSKRRKGLVKKAFELSVLCGAQVGLIVFSPAGKPYTFGHGSLDAVLDRLRDPSSASSRSAPDADEAKRQKELLKLLRQEDELIKARDAELRKGDELQAQMRAAGVRIDGDVRGWALPELHAALGALERVQAEAAMRAHEIFAQEAIVQQCTGGGGVGSLHGYIGSGPSSYTTDGASSHEEVAMDTTMKLMGAANHEEVAVDTTMKLMGSGAGNNLFDYLGSGSFAAHGTGSQAVTMDTMMRQPSTVLHYHNFGPYAMTYGGGSHDVNVDTTINLMGPYAMTRGGGSHDVTVDTAMAAYGMAHGGGHDVAVDTKMNLMGAYTMTHGGVGHDVTVDTTMNLMGGNVGHALAPPLPLLPIPFNVYGYNNLGAGYGFKQEGDLVDGLGHGAAAFYPYGTTCNFFP</sequence>
<accession>A0ACD5XY82</accession>
<reference evidence="1" key="2">
    <citation type="submission" date="2025-09" db="UniProtKB">
        <authorList>
            <consortium name="EnsemblPlants"/>
        </authorList>
    </citation>
    <scope>IDENTIFICATION</scope>
</reference>
<protein>
    <submittedName>
        <fullName evidence="1">Uncharacterized protein</fullName>
    </submittedName>
</protein>
<keyword evidence="2" id="KW-1185">Reference proteome</keyword>
<evidence type="ECO:0000313" key="1">
    <source>
        <dbReference type="EnsemblPlants" id="AVESA.00010b.r2.5CG0872350.1.CDS.1"/>
    </source>
</evidence>
<proteinExistence type="predicted"/>
<name>A0ACD5XY82_AVESA</name>